<evidence type="ECO:0000256" key="1">
    <source>
        <dbReference type="SAM" id="Coils"/>
    </source>
</evidence>
<reference evidence="3 4" key="1">
    <citation type="submission" date="2019-06" db="EMBL/GenBank/DDBJ databases">
        <title>Genomics analysis of Aphanomyces spp. identifies a new class of oomycete effector associated with host adaptation.</title>
        <authorList>
            <person name="Gaulin E."/>
        </authorList>
    </citation>
    <scope>NUCLEOTIDE SEQUENCE [LARGE SCALE GENOMIC DNA]</scope>
    <source>
        <strain evidence="3 4">E</strain>
    </source>
</reference>
<keyword evidence="1" id="KW-0175">Coiled coil</keyword>
<gene>
    <name evidence="3" type="ORF">AaE_008736</name>
</gene>
<evidence type="ECO:0000313" key="4">
    <source>
        <dbReference type="Proteomes" id="UP000469452"/>
    </source>
</evidence>
<feature type="region of interest" description="Disordered" evidence="2">
    <location>
        <begin position="342"/>
        <end position="363"/>
    </location>
</feature>
<feature type="region of interest" description="Disordered" evidence="2">
    <location>
        <begin position="204"/>
        <end position="231"/>
    </location>
</feature>
<accession>A0A6A5A6J6</accession>
<organism evidence="3 4">
    <name type="scientific">Aphanomyces astaci</name>
    <name type="common">Crayfish plague agent</name>
    <dbReference type="NCBI Taxonomy" id="112090"/>
    <lineage>
        <taxon>Eukaryota</taxon>
        <taxon>Sar</taxon>
        <taxon>Stramenopiles</taxon>
        <taxon>Oomycota</taxon>
        <taxon>Saprolegniomycetes</taxon>
        <taxon>Saprolegniales</taxon>
        <taxon>Verrucalvaceae</taxon>
        <taxon>Aphanomyces</taxon>
    </lineage>
</organism>
<dbReference type="EMBL" id="VJMI01014570">
    <property type="protein sequence ID" value="KAF0740679.1"/>
    <property type="molecule type" value="Genomic_DNA"/>
</dbReference>
<proteinExistence type="predicted"/>
<dbReference type="AlphaFoldDB" id="A0A6A5A6J6"/>
<sequence>MCDNAIDAVSALSAHAHAMLEEATKMSSAVSATLTKLRSASSDPRHQSQHNLATDGCTTYLDEEAVRVSEKHAHAMRTMEARVQLAEEKASKLEKAHHNLSVKYAQVKNERDASVHRFWNWAACHVNVVGLDQALLLTQAWSYECGWDSSISQGTRSPGESAVECKRLLDEFKAASGVFALPTTPMSAPIPLPLPLWQPFHADDEAKRSKRSNGKANMTKRKSTEAVEEEEDSAKAVSWKRLRSMQLLIDATQAVTPNEAATLGNASPSKRPVYLQAPIANTTTTTTALPTKAPSQTTQSNYVPTPPAIPTLVAAESTGSSTFNQRKVPTVVSAILTSGKALTPSPQAAPPRGTPLTTSADDDQSTKSAAIVFKKCPTRIAKLLDKIRATKPWLQYTRVASFLPEVAHVDTALDAAVRDFNAALRHFWAINAVLLWESRFSWHTARSAIRELEDNVVLLVGQLQVLIDFFDGDNALVEFLSGAPHPAWPVMTSEPPLSLQQIYAMYGDAAVVKFLRTQSHRLWPVYPPSFIQPPPRPTSIKVPNLTWPLGETFAFVAARLLTPTLLEKLVDMGVVNPTQAFRHMSNVSRRFIQRGCPPPQEPYPFVSVVVADDPMGPQWSHGLDPPPTSYKAHVPTLRPTTPSFLVIQ</sequence>
<name>A0A6A5A6J6_APHAT</name>
<feature type="compositionally biased region" description="Basic residues" evidence="2">
    <location>
        <begin position="208"/>
        <end position="221"/>
    </location>
</feature>
<evidence type="ECO:0000256" key="2">
    <source>
        <dbReference type="SAM" id="MobiDB-lite"/>
    </source>
</evidence>
<protein>
    <submittedName>
        <fullName evidence="3">Uncharacterized protein</fullName>
    </submittedName>
</protein>
<comment type="caution">
    <text evidence="3">The sequence shown here is derived from an EMBL/GenBank/DDBJ whole genome shotgun (WGS) entry which is preliminary data.</text>
</comment>
<evidence type="ECO:0000313" key="3">
    <source>
        <dbReference type="EMBL" id="KAF0740679.1"/>
    </source>
</evidence>
<feature type="coiled-coil region" evidence="1">
    <location>
        <begin position="76"/>
        <end position="110"/>
    </location>
</feature>
<dbReference type="VEuPathDB" id="FungiDB:H257_12287"/>
<dbReference type="Proteomes" id="UP000469452">
    <property type="component" value="Unassembled WGS sequence"/>
</dbReference>